<keyword evidence="2" id="KW-1185">Reference proteome</keyword>
<dbReference type="KEGG" id="vg:65130527"/>
<reference evidence="1 2" key="1">
    <citation type="submission" date="2020-07" db="EMBL/GenBank/DDBJ databases">
        <title>Taxonomic proposal: Crassvirales, a new order of highly abundant and diverse bacterial viruses.</title>
        <authorList>
            <person name="Shkoporov A.N."/>
            <person name="Stockdale S.R."/>
            <person name="Guerin E."/>
            <person name="Ross R.P."/>
            <person name="Hill C."/>
        </authorList>
    </citation>
    <scope>NUCLEOTIDE SEQUENCE [LARGE SCALE GENOMIC DNA]</scope>
</reference>
<dbReference type="Proteomes" id="UP000593898">
    <property type="component" value="Segment"/>
</dbReference>
<accession>A0A7M1S142</accession>
<dbReference type="GeneID" id="65130527"/>
<proteinExistence type="predicted"/>
<protein>
    <submittedName>
        <fullName evidence="1">Uncharacterized protein</fullName>
    </submittedName>
</protein>
<evidence type="ECO:0000313" key="2">
    <source>
        <dbReference type="Proteomes" id="UP000593898"/>
    </source>
</evidence>
<dbReference type="RefSeq" id="YP_010112069.1">
    <property type="nucleotide sequence ID" value="NC_055887.1"/>
</dbReference>
<dbReference type="EMBL" id="MT774394">
    <property type="protein sequence ID" value="QOR59911.1"/>
    <property type="molecule type" value="Genomic_DNA"/>
</dbReference>
<name>A0A7M1S142_9CAUD</name>
<sequence>MEKKEVIAQLLKNGSKMVKDLQVKNVTVAPQENYVRLGLTLNTPVEGMVTNDNGVTYEKGETKVIFVSLFSITSLLKDNDDAAFAANHLTQHPEAMSVILSRAKIDIIQEPVTAGQEYKNPWSDNAEATVFDHDTIINHVVELTLSDFAIRKLDSLANALLGF</sequence>
<evidence type="ECO:0000313" key="1">
    <source>
        <dbReference type="EMBL" id="QOR59911.1"/>
    </source>
</evidence>
<organism evidence="1 2">
    <name type="scientific">uncultured phage cr271_1</name>
    <dbReference type="NCBI Taxonomy" id="2772078"/>
    <lineage>
        <taxon>Viruses</taxon>
        <taxon>Duplodnaviria</taxon>
        <taxon>Heunggongvirae</taxon>
        <taxon>Uroviricota</taxon>
        <taxon>Caudoviricetes</taxon>
        <taxon>Crassvirales</taxon>
        <taxon>Intestiviridae</taxon>
        <taxon>Obtuvirinae</taxon>
        <taxon>Hacihdavirus</taxon>
        <taxon>Hacihdavirus animalis</taxon>
    </lineage>
</organism>